<dbReference type="PANTHER" id="PTHR12411">
    <property type="entry name" value="CYSTEINE PROTEASE FAMILY C1-RELATED"/>
    <property type="match status" value="1"/>
</dbReference>
<dbReference type="SUPFAM" id="SSF54001">
    <property type="entry name" value="Cysteine proteinases"/>
    <property type="match status" value="1"/>
</dbReference>
<name>A0AAD7YAW9_MYTSE</name>
<dbReference type="PROSITE" id="PS00139">
    <property type="entry name" value="THIOL_PROTEASE_CYS"/>
    <property type="match status" value="1"/>
</dbReference>
<dbReference type="Proteomes" id="UP001231518">
    <property type="component" value="Chromosome 22"/>
</dbReference>
<dbReference type="PRINTS" id="PR00705">
    <property type="entry name" value="PAPAIN"/>
</dbReference>
<dbReference type="SMART" id="SM00645">
    <property type="entry name" value="Pept_C1"/>
    <property type="match status" value="1"/>
</dbReference>
<keyword evidence="4" id="KW-0788">Thiol protease</keyword>
<dbReference type="InterPro" id="IPR038765">
    <property type="entry name" value="Papain-like_cys_pep_sf"/>
</dbReference>
<reference evidence="8" key="1">
    <citation type="submission" date="2023-03" db="EMBL/GenBank/DDBJ databases">
        <title>Chromosome-level genomes of two armyworms, Mythimna separata and Mythimna loreyi, provide insights into the biosynthesis and reception of sex pheromones.</title>
        <authorList>
            <person name="Zhao H."/>
        </authorList>
    </citation>
    <scope>NUCLEOTIDE SEQUENCE</scope>
    <source>
        <strain evidence="8">BeijingLab</strain>
        <tissue evidence="8">Pupa</tissue>
    </source>
</reference>
<dbReference type="CDD" id="cd02620">
    <property type="entry name" value="Peptidase_C1A_CathepsinB"/>
    <property type="match status" value="1"/>
</dbReference>
<dbReference type="AlphaFoldDB" id="A0AAD7YAW9"/>
<feature type="signal peptide" evidence="6">
    <location>
        <begin position="1"/>
        <end position="17"/>
    </location>
</feature>
<dbReference type="EMBL" id="JARGEI010000024">
    <property type="protein sequence ID" value="KAJ8709054.1"/>
    <property type="molecule type" value="Genomic_DNA"/>
</dbReference>
<dbReference type="InterPro" id="IPR025660">
    <property type="entry name" value="Pept_his_AS"/>
</dbReference>
<dbReference type="GO" id="GO:0006508">
    <property type="term" value="P:proteolysis"/>
    <property type="evidence" value="ECO:0007669"/>
    <property type="project" value="UniProtKB-KW"/>
</dbReference>
<dbReference type="InterPro" id="IPR000169">
    <property type="entry name" value="Pept_cys_AS"/>
</dbReference>
<comment type="caution">
    <text evidence="8">The sequence shown here is derived from an EMBL/GenBank/DDBJ whole genome shotgun (WGS) entry which is preliminary data.</text>
</comment>
<proteinExistence type="inferred from homology"/>
<dbReference type="Gene3D" id="3.90.70.10">
    <property type="entry name" value="Cysteine proteinases"/>
    <property type="match status" value="1"/>
</dbReference>
<evidence type="ECO:0000256" key="4">
    <source>
        <dbReference type="ARBA" id="ARBA00022807"/>
    </source>
</evidence>
<dbReference type="PROSITE" id="PS00640">
    <property type="entry name" value="THIOL_PROTEASE_ASN"/>
    <property type="match status" value="1"/>
</dbReference>
<dbReference type="PROSITE" id="PS00639">
    <property type="entry name" value="THIOL_PROTEASE_HIS"/>
    <property type="match status" value="1"/>
</dbReference>
<evidence type="ECO:0000313" key="8">
    <source>
        <dbReference type="EMBL" id="KAJ8709054.1"/>
    </source>
</evidence>
<keyword evidence="9" id="KW-1185">Reference proteome</keyword>
<protein>
    <recommendedName>
        <fullName evidence="7">Peptidase C1A papain C-terminal domain-containing protein</fullName>
    </recommendedName>
</protein>
<keyword evidence="5" id="KW-1015">Disulfide bond</keyword>
<gene>
    <name evidence="8" type="ORF">PYW07_008880</name>
</gene>
<dbReference type="InterPro" id="IPR013128">
    <property type="entry name" value="Peptidase_C1A"/>
</dbReference>
<feature type="chain" id="PRO_5042209068" description="Peptidase C1A papain C-terminal domain-containing protein" evidence="6">
    <location>
        <begin position="18"/>
        <end position="304"/>
    </location>
</feature>
<keyword evidence="3" id="KW-0378">Hydrolase</keyword>
<comment type="similarity">
    <text evidence="1">Belongs to the peptidase C1 family.</text>
</comment>
<sequence>MMLEALLLATLVELMAAEFDPELHAKYMTMPKSSFIEYFNAQDYSYKIAEFENKYTGCAHVDKESMERLPIQTHDLDGIDLPESFDAREKWPQCEFIKEVYDQGACGSCWTFGTATTASDRTCIHKDLHVQLSEQDFECLQTNVCGGGYPVLAFQFWQDKGLVTQECKPYNIDDLIKNKCETKCVNTDVEYNEDKHYAEKVYRISNNSDEIKAELVKNGPIQAAFTVFGDFTEYKSGIYIHTHGYEVGRHSVRIIGYGVEDGKDYWLVANSWGEIWGEHGFFKIKSYQEGIEFENDLLAGIPKN</sequence>
<dbReference type="InterPro" id="IPR025661">
    <property type="entry name" value="Pept_asp_AS"/>
</dbReference>
<evidence type="ECO:0000256" key="2">
    <source>
        <dbReference type="ARBA" id="ARBA00022670"/>
    </source>
</evidence>
<organism evidence="8 9">
    <name type="scientific">Mythimna separata</name>
    <name type="common">Oriental armyworm</name>
    <name type="synonym">Pseudaletia separata</name>
    <dbReference type="NCBI Taxonomy" id="271217"/>
    <lineage>
        <taxon>Eukaryota</taxon>
        <taxon>Metazoa</taxon>
        <taxon>Ecdysozoa</taxon>
        <taxon>Arthropoda</taxon>
        <taxon>Hexapoda</taxon>
        <taxon>Insecta</taxon>
        <taxon>Pterygota</taxon>
        <taxon>Neoptera</taxon>
        <taxon>Endopterygota</taxon>
        <taxon>Lepidoptera</taxon>
        <taxon>Glossata</taxon>
        <taxon>Ditrysia</taxon>
        <taxon>Noctuoidea</taxon>
        <taxon>Noctuidae</taxon>
        <taxon>Noctuinae</taxon>
        <taxon>Hadenini</taxon>
        <taxon>Mythimna</taxon>
    </lineage>
</organism>
<dbReference type="Pfam" id="PF00112">
    <property type="entry name" value="Peptidase_C1"/>
    <property type="match status" value="1"/>
</dbReference>
<keyword evidence="6" id="KW-0732">Signal</keyword>
<evidence type="ECO:0000259" key="7">
    <source>
        <dbReference type="SMART" id="SM00645"/>
    </source>
</evidence>
<evidence type="ECO:0000256" key="5">
    <source>
        <dbReference type="ARBA" id="ARBA00023157"/>
    </source>
</evidence>
<evidence type="ECO:0000313" key="9">
    <source>
        <dbReference type="Proteomes" id="UP001231518"/>
    </source>
</evidence>
<evidence type="ECO:0000256" key="6">
    <source>
        <dbReference type="SAM" id="SignalP"/>
    </source>
</evidence>
<dbReference type="InterPro" id="IPR000668">
    <property type="entry name" value="Peptidase_C1A_C"/>
</dbReference>
<keyword evidence="2" id="KW-0645">Protease</keyword>
<accession>A0AAD7YAW9</accession>
<feature type="domain" description="Peptidase C1A papain C-terminal" evidence="7">
    <location>
        <begin position="81"/>
        <end position="301"/>
    </location>
</feature>
<dbReference type="GO" id="GO:0008234">
    <property type="term" value="F:cysteine-type peptidase activity"/>
    <property type="evidence" value="ECO:0007669"/>
    <property type="project" value="UniProtKB-KW"/>
</dbReference>
<evidence type="ECO:0000256" key="1">
    <source>
        <dbReference type="ARBA" id="ARBA00008455"/>
    </source>
</evidence>
<evidence type="ECO:0000256" key="3">
    <source>
        <dbReference type="ARBA" id="ARBA00022801"/>
    </source>
</evidence>